<feature type="region of interest" description="Disordered" evidence="2">
    <location>
        <begin position="209"/>
        <end position="228"/>
    </location>
</feature>
<comment type="similarity">
    <text evidence="1">Belongs to the RCAN family.</text>
</comment>
<name>A0A6J8B837_MYTCO</name>
<dbReference type="AlphaFoldDB" id="A0A6J8B837"/>
<dbReference type="Gene3D" id="3.30.70.330">
    <property type="match status" value="1"/>
</dbReference>
<dbReference type="Pfam" id="PF04847">
    <property type="entry name" value="Calcipressin"/>
    <property type="match status" value="1"/>
</dbReference>
<dbReference type="OrthoDB" id="17212at2759"/>
<dbReference type="InterPro" id="IPR012677">
    <property type="entry name" value="Nucleotide-bd_a/b_plait_sf"/>
</dbReference>
<dbReference type="EMBL" id="CACVKT020002746">
    <property type="protein sequence ID" value="CAC5379631.1"/>
    <property type="molecule type" value="Genomic_DNA"/>
</dbReference>
<evidence type="ECO:0000313" key="3">
    <source>
        <dbReference type="EMBL" id="CAC5379631.1"/>
    </source>
</evidence>
<gene>
    <name evidence="3" type="ORF">MCOR_15674</name>
</gene>
<reference evidence="3 4" key="1">
    <citation type="submission" date="2020-06" db="EMBL/GenBank/DDBJ databases">
        <authorList>
            <person name="Li R."/>
            <person name="Bekaert M."/>
        </authorList>
    </citation>
    <scope>NUCLEOTIDE SEQUENCE [LARGE SCALE GENOMIC DNA]</scope>
    <source>
        <strain evidence="4">wild</strain>
    </source>
</reference>
<evidence type="ECO:0000313" key="4">
    <source>
        <dbReference type="Proteomes" id="UP000507470"/>
    </source>
</evidence>
<dbReference type="GO" id="GO:0005737">
    <property type="term" value="C:cytoplasm"/>
    <property type="evidence" value="ECO:0007669"/>
    <property type="project" value="TreeGrafter"/>
</dbReference>
<dbReference type="SUPFAM" id="SSF54928">
    <property type="entry name" value="RNA-binding domain, RBD"/>
    <property type="match status" value="1"/>
</dbReference>
<dbReference type="PANTHER" id="PTHR10300:SF14">
    <property type="entry name" value="PROTEIN SARAH"/>
    <property type="match status" value="1"/>
</dbReference>
<evidence type="ECO:0000256" key="2">
    <source>
        <dbReference type="SAM" id="MobiDB-lite"/>
    </source>
</evidence>
<dbReference type="GO" id="GO:0019722">
    <property type="term" value="P:calcium-mediated signaling"/>
    <property type="evidence" value="ECO:0007669"/>
    <property type="project" value="InterPro"/>
</dbReference>
<sequence length="228" mass="25732">MPKELKESIEPEQLDNRWDIMEVEDNIGHAEDVGTGASMEGQFMEDNTFTDLPNALIVTNVAECVFDNEDAKKELEDVFRVFDEDASFQYLKCFRRVRVNYILPDAAVKARIHLHETQICGQVSKCFFVQPIHTSGGNSPHLKLPPLTKQFLISPPASPPLDWEPVHEAEPVINFDLLHAMANLAPGQSHELHPQSDKHPAIVVHICEDSSDPDMNQPPKIIQTRRPP</sequence>
<dbReference type="GO" id="GO:0003676">
    <property type="term" value="F:nucleic acid binding"/>
    <property type="evidence" value="ECO:0007669"/>
    <property type="project" value="InterPro"/>
</dbReference>
<dbReference type="InterPro" id="IPR006931">
    <property type="entry name" value="Calcipressin"/>
</dbReference>
<dbReference type="Proteomes" id="UP000507470">
    <property type="component" value="Unassembled WGS sequence"/>
</dbReference>
<protein>
    <submittedName>
        <fullName evidence="3">RCAN2</fullName>
    </submittedName>
</protein>
<accession>A0A6J8B837</accession>
<keyword evidence="4" id="KW-1185">Reference proteome</keyword>
<dbReference type="GO" id="GO:0005634">
    <property type="term" value="C:nucleus"/>
    <property type="evidence" value="ECO:0007669"/>
    <property type="project" value="TreeGrafter"/>
</dbReference>
<evidence type="ECO:0000256" key="1">
    <source>
        <dbReference type="ARBA" id="ARBA00008209"/>
    </source>
</evidence>
<dbReference type="GO" id="GO:0008597">
    <property type="term" value="F:calcium-dependent protein serine/threonine phosphatase regulator activity"/>
    <property type="evidence" value="ECO:0007669"/>
    <property type="project" value="TreeGrafter"/>
</dbReference>
<dbReference type="CDD" id="cd12434">
    <property type="entry name" value="RRM_RCAN_like"/>
    <property type="match status" value="1"/>
</dbReference>
<organism evidence="3 4">
    <name type="scientific">Mytilus coruscus</name>
    <name type="common">Sea mussel</name>
    <dbReference type="NCBI Taxonomy" id="42192"/>
    <lineage>
        <taxon>Eukaryota</taxon>
        <taxon>Metazoa</taxon>
        <taxon>Spiralia</taxon>
        <taxon>Lophotrochozoa</taxon>
        <taxon>Mollusca</taxon>
        <taxon>Bivalvia</taxon>
        <taxon>Autobranchia</taxon>
        <taxon>Pteriomorphia</taxon>
        <taxon>Mytilida</taxon>
        <taxon>Mytiloidea</taxon>
        <taxon>Mytilidae</taxon>
        <taxon>Mytilinae</taxon>
        <taxon>Mytilus</taxon>
    </lineage>
</organism>
<dbReference type="PANTHER" id="PTHR10300">
    <property type="entry name" value="CALCIPRESSIN"/>
    <property type="match status" value="1"/>
</dbReference>
<proteinExistence type="inferred from homology"/>
<dbReference type="FunFam" id="3.30.70.330:FF:000092">
    <property type="entry name" value="Calcipressin-2 isoform 2"/>
    <property type="match status" value="1"/>
</dbReference>
<dbReference type="InterPro" id="IPR035979">
    <property type="entry name" value="RBD_domain_sf"/>
</dbReference>